<dbReference type="RefSeq" id="WP_092612580.1">
    <property type="nucleotide sequence ID" value="NZ_FNHU01000017.1"/>
</dbReference>
<dbReference type="PANTHER" id="PTHR45947">
    <property type="entry name" value="SULFOQUINOVOSYL TRANSFERASE SQD2"/>
    <property type="match status" value="1"/>
</dbReference>
<dbReference type="InterPro" id="IPR050194">
    <property type="entry name" value="Glycosyltransferase_grp1"/>
</dbReference>
<dbReference type="Gene3D" id="3.40.50.2000">
    <property type="entry name" value="Glycogen Phosphorylase B"/>
    <property type="match status" value="2"/>
</dbReference>
<accession>A0A1G9ZFC8</accession>
<dbReference type="Pfam" id="PF13579">
    <property type="entry name" value="Glyco_trans_4_4"/>
    <property type="match status" value="1"/>
</dbReference>
<gene>
    <name evidence="4" type="ORF">SAMN04487766_11753</name>
</gene>
<evidence type="ECO:0000259" key="3">
    <source>
        <dbReference type="Pfam" id="PF13579"/>
    </source>
</evidence>
<keyword evidence="2 4" id="KW-0808">Transferase</keyword>
<organism evidence="4 5">
    <name type="scientific">Actinomyces ruminicola</name>
    <dbReference type="NCBI Taxonomy" id="332524"/>
    <lineage>
        <taxon>Bacteria</taxon>
        <taxon>Bacillati</taxon>
        <taxon>Actinomycetota</taxon>
        <taxon>Actinomycetes</taxon>
        <taxon>Actinomycetales</taxon>
        <taxon>Actinomycetaceae</taxon>
        <taxon>Actinomyces</taxon>
    </lineage>
</organism>
<evidence type="ECO:0000313" key="5">
    <source>
        <dbReference type="Proteomes" id="UP000199671"/>
    </source>
</evidence>
<dbReference type="EMBL" id="FNHU01000017">
    <property type="protein sequence ID" value="SDN20122.1"/>
    <property type="molecule type" value="Genomic_DNA"/>
</dbReference>
<dbReference type="AlphaFoldDB" id="A0A1G9ZFC8"/>
<dbReference type="OrthoDB" id="3180470at2"/>
<dbReference type="GO" id="GO:1901137">
    <property type="term" value="P:carbohydrate derivative biosynthetic process"/>
    <property type="evidence" value="ECO:0007669"/>
    <property type="project" value="UniProtKB-ARBA"/>
</dbReference>
<dbReference type="SUPFAM" id="SSF53756">
    <property type="entry name" value="UDP-Glycosyltransferase/glycogen phosphorylase"/>
    <property type="match status" value="1"/>
</dbReference>
<name>A0A1G9ZFC8_9ACTO</name>
<dbReference type="Pfam" id="PF13692">
    <property type="entry name" value="Glyco_trans_1_4"/>
    <property type="match status" value="1"/>
</dbReference>
<feature type="domain" description="Glycosyltransferase subfamily 4-like N-terminal" evidence="3">
    <location>
        <begin position="16"/>
        <end position="213"/>
    </location>
</feature>
<reference evidence="4 5" key="1">
    <citation type="submission" date="2016-10" db="EMBL/GenBank/DDBJ databases">
        <authorList>
            <person name="de Groot N.N."/>
        </authorList>
    </citation>
    <scope>NUCLEOTIDE SEQUENCE [LARGE SCALE GENOMIC DNA]</scope>
    <source>
        <strain evidence="4 5">KPR-7B</strain>
    </source>
</reference>
<keyword evidence="1" id="KW-0328">Glycosyltransferase</keyword>
<sequence>MRILLLTHYWAPETGAPQKRWRWIARGLVGRGHELAVLAPPPHYPAGRLFDADPRHAPGAACRDATGAMIHRTAFRPYDAGLGGRGADQAVAAADALRLGLRRFSGQWRPDVVVGSVPGLPTLPAALALGRVLHRPVVAELRDAWPDILGSASSWAGGENPGLRRRAVAAMRGAVPPVITRLERDADAVVTTTDSFAAVLRGRGLGRVVTVRNTSPSSTPSSAPVPAAREDGALHVLYLGTVGRAQGMVSSVRAAALAAQQGTPVVLRIVGDGAEATAVREEAARLGAPAQVLAPVPAEQVGEQYAWADTVLVSLQDWPAMSLTVPSKLYEVLATGRHISGAVAGEAAAILRESGAGDVVAPQDPQALAALWAELAAERTRLAPTGGRRWLEEHAREEALVSRYESLLTEVTGA</sequence>
<dbReference type="GO" id="GO:0016758">
    <property type="term" value="F:hexosyltransferase activity"/>
    <property type="evidence" value="ECO:0007669"/>
    <property type="project" value="TreeGrafter"/>
</dbReference>
<dbReference type="Proteomes" id="UP000199671">
    <property type="component" value="Unassembled WGS sequence"/>
</dbReference>
<evidence type="ECO:0000256" key="1">
    <source>
        <dbReference type="ARBA" id="ARBA00022676"/>
    </source>
</evidence>
<evidence type="ECO:0000256" key="2">
    <source>
        <dbReference type="ARBA" id="ARBA00022679"/>
    </source>
</evidence>
<evidence type="ECO:0000313" key="4">
    <source>
        <dbReference type="EMBL" id="SDN20122.1"/>
    </source>
</evidence>
<dbReference type="InterPro" id="IPR028098">
    <property type="entry name" value="Glyco_trans_4-like_N"/>
</dbReference>
<protein>
    <submittedName>
        <fullName evidence="4">Glycosyltransferase involved in cell wall bisynthesis</fullName>
    </submittedName>
</protein>
<dbReference type="PANTHER" id="PTHR45947:SF3">
    <property type="entry name" value="SULFOQUINOVOSYL TRANSFERASE SQD2"/>
    <property type="match status" value="1"/>
</dbReference>
<dbReference type="CDD" id="cd03794">
    <property type="entry name" value="GT4_WbuB-like"/>
    <property type="match status" value="1"/>
</dbReference>
<proteinExistence type="predicted"/>